<organism evidence="6 7">
    <name type="scientific">Pseudomonas luteola</name>
    <dbReference type="NCBI Taxonomy" id="47886"/>
    <lineage>
        <taxon>Bacteria</taxon>
        <taxon>Pseudomonadati</taxon>
        <taxon>Pseudomonadota</taxon>
        <taxon>Gammaproteobacteria</taxon>
        <taxon>Pseudomonadales</taxon>
        <taxon>Pseudomonadaceae</taxon>
        <taxon>Pseudomonas</taxon>
    </lineage>
</organism>
<gene>
    <name evidence="6" type="primary">tus_1</name>
    <name evidence="5" type="ORF">IRZ65_08470</name>
    <name evidence="6" type="ORF">NCTC11842_01999</name>
</gene>
<dbReference type="SUPFAM" id="SSF56596">
    <property type="entry name" value="Replication terminator protein (Tus)"/>
    <property type="match status" value="1"/>
</dbReference>
<dbReference type="AlphaFoldDB" id="A0A2X2CBW6"/>
<dbReference type="GO" id="GO:0006274">
    <property type="term" value="P:DNA replication termination"/>
    <property type="evidence" value="ECO:0007669"/>
    <property type="project" value="InterPro"/>
</dbReference>
<evidence type="ECO:0000313" key="8">
    <source>
        <dbReference type="Proteomes" id="UP000626180"/>
    </source>
</evidence>
<keyword evidence="3" id="KW-0238">DNA-binding</keyword>
<evidence type="ECO:0000256" key="3">
    <source>
        <dbReference type="ARBA" id="ARBA00023125"/>
    </source>
</evidence>
<keyword evidence="2" id="KW-0235">DNA replication</keyword>
<feature type="region of interest" description="Disordered" evidence="4">
    <location>
        <begin position="292"/>
        <end position="311"/>
    </location>
</feature>
<keyword evidence="8" id="KW-1185">Reference proteome</keyword>
<dbReference type="InterPro" id="IPR036381">
    <property type="entry name" value="Tus_dom1"/>
</dbReference>
<reference evidence="6 7" key="1">
    <citation type="submission" date="2018-06" db="EMBL/GenBank/DDBJ databases">
        <authorList>
            <consortium name="Pathogen Informatics"/>
            <person name="Doyle S."/>
        </authorList>
    </citation>
    <scope>NUCLEOTIDE SEQUENCE [LARGE SCALE GENOMIC DNA]</scope>
    <source>
        <strain evidence="6 7">NCTC11842</strain>
    </source>
</reference>
<evidence type="ECO:0000313" key="6">
    <source>
        <dbReference type="EMBL" id="SPZ06072.1"/>
    </source>
</evidence>
<evidence type="ECO:0000313" key="5">
    <source>
        <dbReference type="EMBL" id="MBF8640715.1"/>
    </source>
</evidence>
<protein>
    <submittedName>
        <fullName evidence="5 6">Replication terminus site-binding protein</fullName>
    </submittedName>
</protein>
<dbReference type="GO" id="GO:0005737">
    <property type="term" value="C:cytoplasm"/>
    <property type="evidence" value="ECO:0007669"/>
    <property type="project" value="InterPro"/>
</dbReference>
<accession>A0A2X2CBW6</accession>
<evidence type="ECO:0000256" key="4">
    <source>
        <dbReference type="SAM" id="MobiDB-lite"/>
    </source>
</evidence>
<dbReference type="EMBL" id="JADMCD010000003">
    <property type="protein sequence ID" value="MBF8640715.1"/>
    <property type="molecule type" value="Genomic_DNA"/>
</dbReference>
<dbReference type="InterPro" id="IPR008865">
    <property type="entry name" value="DNA_replication_term_site-bd"/>
</dbReference>
<dbReference type="Proteomes" id="UP000250443">
    <property type="component" value="Unassembled WGS sequence"/>
</dbReference>
<dbReference type="GO" id="GO:0003677">
    <property type="term" value="F:DNA binding"/>
    <property type="evidence" value="ECO:0007669"/>
    <property type="project" value="UniProtKB-KW"/>
</dbReference>
<reference evidence="5 8" key="2">
    <citation type="submission" date="2020-10" db="EMBL/GenBank/DDBJ databases">
        <title>Genome sequences of Pseudomonas isolates.</title>
        <authorList>
            <person name="Wessels L."/>
            <person name="Reich F."/>
            <person name="Hammerl J."/>
        </authorList>
    </citation>
    <scope>NUCLEOTIDE SEQUENCE [LARGE SCALE GENOMIC DNA]</scope>
    <source>
        <strain evidence="5 8">20-MO00624-0</strain>
    </source>
</reference>
<evidence type="ECO:0000256" key="2">
    <source>
        <dbReference type="ARBA" id="ARBA00022705"/>
    </source>
</evidence>
<sequence length="322" mass="36459">MITDVREAWQEMVEAQRAFNATWPSAVVHAQVWLLPINKEPKGQTKITPMELVGEPAIEAAKKAILQFEQEEGQHPSTVMRLPGWIGVSQSVLEYAREANAARDRFLEVLAQETASMNLKSLSKGKHLRSILKLPIVIKQIERHIQVFEGVPRRILFTWAGKTAAPESIPVKDVIEKIETQLADAVAKADMDKELNLRLELKALGFLDAKAELHRYRPIAPHPRVMLYFSKSPRYDAMPHANLPIFVSLDEKQPWPRVDALEEFDAENAQAERSDKVPRQEIIPRLGLYLKTAPDRKRSPRTARGDSTAVARALVSSTYQKR</sequence>
<dbReference type="EMBL" id="UAUF01000011">
    <property type="protein sequence ID" value="SPZ06072.1"/>
    <property type="molecule type" value="Genomic_DNA"/>
</dbReference>
<evidence type="ECO:0000313" key="7">
    <source>
        <dbReference type="Proteomes" id="UP000250443"/>
    </source>
</evidence>
<keyword evidence="1" id="KW-0963">Cytoplasm</keyword>
<dbReference type="RefSeq" id="WP_010798160.1">
    <property type="nucleotide sequence ID" value="NZ_FQYS01000003.1"/>
</dbReference>
<name>A0A2X2CBW6_PSELU</name>
<dbReference type="Proteomes" id="UP000626180">
    <property type="component" value="Unassembled WGS sequence"/>
</dbReference>
<dbReference type="Gene3D" id="3.50.14.10">
    <property type="entry name" value="Replication terminator Tus, domain 1 superfamily/Replication terminator Tus"/>
    <property type="match status" value="1"/>
</dbReference>
<proteinExistence type="predicted"/>
<dbReference type="Pfam" id="PF05472">
    <property type="entry name" value="Ter"/>
    <property type="match status" value="1"/>
</dbReference>
<dbReference type="InterPro" id="IPR036384">
    <property type="entry name" value="Tus_sf"/>
</dbReference>
<evidence type="ECO:0000256" key="1">
    <source>
        <dbReference type="ARBA" id="ARBA00022490"/>
    </source>
</evidence>